<sequence>YCPGIDNWTVDSDPPAMKGADGKYPVPKPGSWNPFA</sequence>
<evidence type="ECO:0000256" key="1">
    <source>
        <dbReference type="SAM" id="MobiDB-lite"/>
    </source>
</evidence>
<name>A0A383ALG2_9ZZZZ</name>
<dbReference type="EMBL" id="UINC01192999">
    <property type="protein sequence ID" value="SVE08400.1"/>
    <property type="molecule type" value="Genomic_DNA"/>
</dbReference>
<feature type="non-terminal residue" evidence="2">
    <location>
        <position position="1"/>
    </location>
</feature>
<dbReference type="AlphaFoldDB" id="A0A383ALG2"/>
<accession>A0A383ALG2</accession>
<feature type="region of interest" description="Disordered" evidence="1">
    <location>
        <begin position="1"/>
        <end position="36"/>
    </location>
</feature>
<gene>
    <name evidence="2" type="ORF">METZ01_LOCUS461254</name>
</gene>
<organism evidence="2">
    <name type="scientific">marine metagenome</name>
    <dbReference type="NCBI Taxonomy" id="408172"/>
    <lineage>
        <taxon>unclassified sequences</taxon>
        <taxon>metagenomes</taxon>
        <taxon>ecological metagenomes</taxon>
    </lineage>
</organism>
<evidence type="ECO:0000313" key="2">
    <source>
        <dbReference type="EMBL" id="SVE08400.1"/>
    </source>
</evidence>
<proteinExistence type="predicted"/>
<reference evidence="2" key="1">
    <citation type="submission" date="2018-05" db="EMBL/GenBank/DDBJ databases">
        <authorList>
            <person name="Lanie J.A."/>
            <person name="Ng W.-L."/>
            <person name="Kazmierczak K.M."/>
            <person name="Andrzejewski T.M."/>
            <person name="Davidsen T.M."/>
            <person name="Wayne K.J."/>
            <person name="Tettelin H."/>
            <person name="Glass J.I."/>
            <person name="Rusch D."/>
            <person name="Podicherti R."/>
            <person name="Tsui H.-C.T."/>
            <person name="Winkler M.E."/>
        </authorList>
    </citation>
    <scope>NUCLEOTIDE SEQUENCE</scope>
</reference>
<protein>
    <submittedName>
        <fullName evidence="2">Uncharacterized protein</fullName>
    </submittedName>
</protein>